<evidence type="ECO:0008006" key="3">
    <source>
        <dbReference type="Google" id="ProtNLM"/>
    </source>
</evidence>
<reference evidence="1" key="1">
    <citation type="submission" date="2023-03" db="EMBL/GenBank/DDBJ databases">
        <title>Massive genome expansion in bonnet fungi (Mycena s.s.) driven by repeated elements and novel gene families across ecological guilds.</title>
        <authorList>
            <consortium name="Lawrence Berkeley National Laboratory"/>
            <person name="Harder C.B."/>
            <person name="Miyauchi S."/>
            <person name="Viragh M."/>
            <person name="Kuo A."/>
            <person name="Thoen E."/>
            <person name="Andreopoulos B."/>
            <person name="Lu D."/>
            <person name="Skrede I."/>
            <person name="Drula E."/>
            <person name="Henrissat B."/>
            <person name="Morin E."/>
            <person name="Kohler A."/>
            <person name="Barry K."/>
            <person name="LaButti K."/>
            <person name="Morin E."/>
            <person name="Salamov A."/>
            <person name="Lipzen A."/>
            <person name="Mereny Z."/>
            <person name="Hegedus B."/>
            <person name="Baldrian P."/>
            <person name="Stursova M."/>
            <person name="Weitz H."/>
            <person name="Taylor A."/>
            <person name="Grigoriev I.V."/>
            <person name="Nagy L.G."/>
            <person name="Martin F."/>
            <person name="Kauserud H."/>
        </authorList>
    </citation>
    <scope>NUCLEOTIDE SEQUENCE</scope>
    <source>
        <strain evidence="1">CBHHK200</strain>
    </source>
</reference>
<comment type="caution">
    <text evidence="1">The sequence shown here is derived from an EMBL/GenBank/DDBJ whole genome shotgun (WGS) entry which is preliminary data.</text>
</comment>
<accession>A0AAD6SZF4</accession>
<sequence>MSSSRCSQCGATQHQDRLELDVAGPGTRHHILLNSNEAPLEFEIAGIKSGLTTLDARLVFLDDEIPRLQGQLKQLREQRASVLSYRTQSRSILSALRRMPPEILGCIFSWTLPAISEPPPATASRLMESPWVLSHVSRYWRAVALSDASLWSLVAVNYDSDNPRPDYPLSMADTQVGRAKKLKVHFYGCETSNSQPQIEMFRYLAQHAPQWEELSVGLTSHLVPLLSILRDRVPLLRRLYIQWQSDPVSTVGPLECFQNAPSLLEARIKNNLRFLPVLFPAHQFTQYRLDCPWETHATILKEAVNLVEARISVDFEDAEDWRNFCEILDLTCLRRLFVSHSEILKFLWAPVLEEIAVDFDEDEGPEFMSGLQSVVSRSSCILRRLCLWGFANLQTTTEILQQFPSIVELAIIATTPVGGELAETLMKRLIVPADSGSAVIAPQLRYLSFACEDEAFINYSIYMEMVASRWRAGGLKTSELLVDSGPPS</sequence>
<evidence type="ECO:0000313" key="1">
    <source>
        <dbReference type="EMBL" id="KAJ7036645.1"/>
    </source>
</evidence>
<dbReference type="Proteomes" id="UP001218188">
    <property type="component" value="Unassembled WGS sequence"/>
</dbReference>
<organism evidence="1 2">
    <name type="scientific">Mycena alexandri</name>
    <dbReference type="NCBI Taxonomy" id="1745969"/>
    <lineage>
        <taxon>Eukaryota</taxon>
        <taxon>Fungi</taxon>
        <taxon>Dikarya</taxon>
        <taxon>Basidiomycota</taxon>
        <taxon>Agaricomycotina</taxon>
        <taxon>Agaricomycetes</taxon>
        <taxon>Agaricomycetidae</taxon>
        <taxon>Agaricales</taxon>
        <taxon>Marasmiineae</taxon>
        <taxon>Mycenaceae</taxon>
        <taxon>Mycena</taxon>
    </lineage>
</organism>
<dbReference type="EMBL" id="JARJCM010000042">
    <property type="protein sequence ID" value="KAJ7036645.1"/>
    <property type="molecule type" value="Genomic_DNA"/>
</dbReference>
<proteinExistence type="predicted"/>
<evidence type="ECO:0000313" key="2">
    <source>
        <dbReference type="Proteomes" id="UP001218188"/>
    </source>
</evidence>
<keyword evidence="2" id="KW-1185">Reference proteome</keyword>
<gene>
    <name evidence="1" type="ORF">C8F04DRAFT_1095217</name>
</gene>
<dbReference type="AlphaFoldDB" id="A0AAD6SZF4"/>
<protein>
    <recommendedName>
        <fullName evidence="3">F-box domain-containing protein</fullName>
    </recommendedName>
</protein>
<name>A0AAD6SZF4_9AGAR</name>